<dbReference type="SMART" id="SM00408">
    <property type="entry name" value="IGc2"/>
    <property type="match status" value="1"/>
</dbReference>
<evidence type="ECO:0000256" key="4">
    <source>
        <dbReference type="ARBA" id="ARBA00022572"/>
    </source>
</evidence>
<comment type="subcellular location">
    <subcellularLocation>
        <location evidence="1">Cell membrane</location>
        <topology evidence="1">Single-pass type I membrane protein</topology>
    </subcellularLocation>
</comment>
<keyword evidence="2" id="KW-1003">Cell membrane</keyword>
<evidence type="ECO:0000256" key="3">
    <source>
        <dbReference type="ARBA" id="ARBA00022553"/>
    </source>
</evidence>
<evidence type="ECO:0000256" key="2">
    <source>
        <dbReference type="ARBA" id="ARBA00022475"/>
    </source>
</evidence>
<keyword evidence="10" id="KW-1015">Disulfide bond</keyword>
<dbReference type="InterPro" id="IPR036790">
    <property type="entry name" value="Frizzled_dom_sf"/>
</dbReference>
<protein>
    <submittedName>
        <fullName evidence="21">Inactive tyrosine-protein kinase transmembrane receptor ROR1-like</fullName>
    </submittedName>
</protein>
<evidence type="ECO:0000259" key="19">
    <source>
        <dbReference type="PROSITE" id="PS50070"/>
    </source>
</evidence>
<dbReference type="InterPro" id="IPR003599">
    <property type="entry name" value="Ig_sub"/>
</dbReference>
<dbReference type="SUPFAM" id="SSF48726">
    <property type="entry name" value="Immunoglobulin"/>
    <property type="match status" value="1"/>
</dbReference>
<reference evidence="21" key="1">
    <citation type="submission" date="2020-06" db="EMBL/GenBank/DDBJ databases">
        <authorList>
            <consortium name="Wellcome Sanger Institute Data Sharing"/>
        </authorList>
    </citation>
    <scope>NUCLEOTIDE SEQUENCE [LARGE SCALE GENOMIC DNA]</scope>
</reference>
<keyword evidence="22" id="KW-1185">Reference proteome</keyword>
<evidence type="ECO:0000259" key="17">
    <source>
        <dbReference type="PROSITE" id="PS50011"/>
    </source>
</evidence>
<dbReference type="PROSITE" id="PS50011">
    <property type="entry name" value="PROTEIN_KINASE_DOM"/>
    <property type="match status" value="1"/>
</dbReference>
<dbReference type="GO" id="GO:0043123">
    <property type="term" value="P:positive regulation of canonical NF-kappaB signal transduction"/>
    <property type="evidence" value="ECO:0007669"/>
    <property type="project" value="TreeGrafter"/>
</dbReference>
<keyword evidence="11" id="KW-0675">Receptor</keyword>
<accession>A0A8C5GRK9</accession>
<keyword evidence="6" id="KW-0547">Nucleotide-binding</keyword>
<evidence type="ECO:0000256" key="13">
    <source>
        <dbReference type="ARBA" id="ARBA00023319"/>
    </source>
</evidence>
<gene>
    <name evidence="21" type="primary">LOC114461897</name>
</gene>
<dbReference type="SMART" id="SM00130">
    <property type="entry name" value="KR"/>
    <property type="match status" value="1"/>
</dbReference>
<evidence type="ECO:0000256" key="10">
    <source>
        <dbReference type="ARBA" id="ARBA00023157"/>
    </source>
</evidence>
<dbReference type="GO" id="GO:0043235">
    <property type="term" value="C:receptor complex"/>
    <property type="evidence" value="ECO:0007669"/>
    <property type="project" value="TreeGrafter"/>
</dbReference>
<dbReference type="InterPro" id="IPR038178">
    <property type="entry name" value="Kringle_sf"/>
</dbReference>
<dbReference type="InterPro" id="IPR013098">
    <property type="entry name" value="Ig_I-set"/>
</dbReference>
<evidence type="ECO:0000256" key="8">
    <source>
        <dbReference type="ARBA" id="ARBA00022989"/>
    </source>
</evidence>
<evidence type="ECO:0000313" key="21">
    <source>
        <dbReference type="Ensembl" id="ENSGWIP00000034310.1"/>
    </source>
</evidence>
<dbReference type="InterPro" id="IPR018056">
    <property type="entry name" value="Kringle_CS"/>
</dbReference>
<dbReference type="PROSITE" id="PS50038">
    <property type="entry name" value="FZ"/>
    <property type="match status" value="1"/>
</dbReference>
<dbReference type="GO" id="GO:0038023">
    <property type="term" value="F:signaling receptor activity"/>
    <property type="evidence" value="ECO:0007669"/>
    <property type="project" value="UniProtKB-ARBA"/>
</dbReference>
<dbReference type="Pfam" id="PF07714">
    <property type="entry name" value="PK_Tyr_Ser-Thr"/>
    <property type="match status" value="2"/>
</dbReference>
<dbReference type="InterPro" id="IPR008266">
    <property type="entry name" value="Tyr_kinase_AS"/>
</dbReference>
<dbReference type="Gene3D" id="1.10.2000.10">
    <property type="entry name" value="Frizzled cysteine-rich domain"/>
    <property type="match status" value="1"/>
</dbReference>
<dbReference type="SMART" id="SM00409">
    <property type="entry name" value="IG"/>
    <property type="match status" value="1"/>
</dbReference>
<feature type="domain" description="Protein kinase" evidence="17">
    <location>
        <begin position="399"/>
        <end position="646"/>
    </location>
</feature>
<evidence type="ECO:0000259" key="20">
    <source>
        <dbReference type="PROSITE" id="PS50835"/>
    </source>
</evidence>
<dbReference type="PRINTS" id="PR00018">
    <property type="entry name" value="KRINGLE"/>
</dbReference>
<dbReference type="PROSITE" id="PS00021">
    <property type="entry name" value="KRINGLE_1"/>
    <property type="match status" value="1"/>
</dbReference>
<organism evidence="21 22">
    <name type="scientific">Gouania willdenowi</name>
    <name type="common">Blunt-snouted clingfish</name>
    <name type="synonym">Lepadogaster willdenowi</name>
    <dbReference type="NCBI Taxonomy" id="441366"/>
    <lineage>
        <taxon>Eukaryota</taxon>
        <taxon>Metazoa</taxon>
        <taxon>Chordata</taxon>
        <taxon>Craniata</taxon>
        <taxon>Vertebrata</taxon>
        <taxon>Euteleostomi</taxon>
        <taxon>Actinopterygii</taxon>
        <taxon>Neopterygii</taxon>
        <taxon>Teleostei</taxon>
        <taxon>Neoteleostei</taxon>
        <taxon>Acanthomorphata</taxon>
        <taxon>Ovalentaria</taxon>
        <taxon>Blenniimorphae</taxon>
        <taxon>Blenniiformes</taxon>
        <taxon>Gobiesocoidei</taxon>
        <taxon>Gobiesocidae</taxon>
        <taxon>Gobiesocinae</taxon>
        <taxon>Gouania</taxon>
    </lineage>
</organism>
<dbReference type="InterPro" id="IPR050122">
    <property type="entry name" value="RTK"/>
</dbReference>
<evidence type="ECO:0000313" key="22">
    <source>
        <dbReference type="Proteomes" id="UP000694680"/>
    </source>
</evidence>
<dbReference type="FunFam" id="3.30.200.20:FF:000139">
    <property type="entry name" value="inactive tyrosine-protein kinase transmembrane receptor ROR1"/>
    <property type="match status" value="1"/>
</dbReference>
<dbReference type="GO" id="GO:0005524">
    <property type="term" value="F:ATP binding"/>
    <property type="evidence" value="ECO:0007669"/>
    <property type="project" value="UniProtKB-KW"/>
</dbReference>
<evidence type="ECO:0000256" key="14">
    <source>
        <dbReference type="PROSITE-ProRule" id="PRU00121"/>
    </source>
</evidence>
<dbReference type="SUPFAM" id="SSF56112">
    <property type="entry name" value="Protein kinase-like (PK-like)"/>
    <property type="match status" value="1"/>
</dbReference>
<evidence type="ECO:0000256" key="9">
    <source>
        <dbReference type="ARBA" id="ARBA00023136"/>
    </source>
</evidence>
<feature type="domain" description="FZ" evidence="18">
    <location>
        <begin position="104"/>
        <end position="238"/>
    </location>
</feature>
<evidence type="ECO:0000256" key="12">
    <source>
        <dbReference type="ARBA" id="ARBA00023180"/>
    </source>
</evidence>
<dbReference type="PROSITE" id="PS50835">
    <property type="entry name" value="IG_LIKE"/>
    <property type="match status" value="1"/>
</dbReference>
<keyword evidence="4 14" id="KW-0420">Kringle</keyword>
<dbReference type="GO" id="GO:0005886">
    <property type="term" value="C:plasma membrane"/>
    <property type="evidence" value="ECO:0007669"/>
    <property type="project" value="UniProtKB-SubCell"/>
</dbReference>
<comment type="caution">
    <text evidence="14">Lacks conserved residue(s) required for the propagation of feature annotation.</text>
</comment>
<keyword evidence="8 16" id="KW-1133">Transmembrane helix</keyword>
<evidence type="ECO:0000256" key="11">
    <source>
        <dbReference type="ARBA" id="ARBA00023170"/>
    </source>
</evidence>
<dbReference type="PANTHER" id="PTHR24416">
    <property type="entry name" value="TYROSINE-PROTEIN KINASE RECEPTOR"/>
    <property type="match status" value="1"/>
</dbReference>
<dbReference type="InterPro" id="IPR000001">
    <property type="entry name" value="Kringle"/>
</dbReference>
<dbReference type="AlphaFoldDB" id="A0A8C5GRK9"/>
<dbReference type="Gene3D" id="1.10.510.10">
    <property type="entry name" value="Transferase(Phosphotransferase) domain 1"/>
    <property type="match status" value="2"/>
</dbReference>
<feature type="transmembrane region" description="Helical" evidence="16">
    <location>
        <begin position="343"/>
        <end position="364"/>
    </location>
</feature>
<dbReference type="InterPro" id="IPR007110">
    <property type="entry name" value="Ig-like_dom"/>
</dbReference>
<dbReference type="SUPFAM" id="SSF57440">
    <property type="entry name" value="Kringle-like"/>
    <property type="match status" value="1"/>
</dbReference>
<dbReference type="Gene3D" id="2.40.20.10">
    <property type="entry name" value="Plasminogen Kringle 4"/>
    <property type="match status" value="1"/>
</dbReference>
<evidence type="ECO:0000256" key="16">
    <source>
        <dbReference type="SAM" id="Phobius"/>
    </source>
</evidence>
<dbReference type="InterPro" id="IPR003598">
    <property type="entry name" value="Ig_sub2"/>
</dbReference>
<dbReference type="GO" id="GO:0017147">
    <property type="term" value="F:Wnt-protein binding"/>
    <property type="evidence" value="ECO:0007669"/>
    <property type="project" value="TreeGrafter"/>
</dbReference>
<dbReference type="Ensembl" id="ENSGWIT00000037400.1">
    <property type="protein sequence ID" value="ENSGWIP00000034310.1"/>
    <property type="gene ID" value="ENSGWIG00000017747.1"/>
</dbReference>
<dbReference type="InterPro" id="IPR000719">
    <property type="entry name" value="Prot_kinase_dom"/>
</dbReference>
<dbReference type="PROSITE" id="PS50070">
    <property type="entry name" value="KRINGLE_2"/>
    <property type="match status" value="1"/>
</dbReference>
<feature type="region of interest" description="Disordered" evidence="15">
    <location>
        <begin position="650"/>
        <end position="682"/>
    </location>
</feature>
<dbReference type="InterPro" id="IPR001245">
    <property type="entry name" value="Ser-Thr/Tyr_kinase_cat_dom"/>
</dbReference>
<dbReference type="Gene3D" id="3.30.200.20">
    <property type="entry name" value="Phosphorylase Kinase, domain 1"/>
    <property type="match status" value="1"/>
</dbReference>
<keyword evidence="3" id="KW-0597">Phosphoprotein</keyword>
<dbReference type="Pfam" id="PF07679">
    <property type="entry name" value="I-set"/>
    <property type="match status" value="1"/>
</dbReference>
<evidence type="ECO:0000256" key="5">
    <source>
        <dbReference type="ARBA" id="ARBA00022692"/>
    </source>
</evidence>
<evidence type="ECO:0000259" key="18">
    <source>
        <dbReference type="PROSITE" id="PS50038"/>
    </source>
</evidence>
<proteinExistence type="predicted"/>
<sequence>MNNITTSLGLTAELLCRVSGNPPPTVRWLKNDAPVVQEPRRVSYRSTPYGSRLRIRNLDTTDTGYFQCMATNTKGTVSTTGVLFVKFGKEFTLIIRIILLEEFDEEGFCQPYRGIACARFIGNRSIFVDSLQMQGEIETQITAAFTMIGTSNHLSDRCSQFAIPSLCHFAFPTCDRSSGSDKPRDLCKDECEILENDLCKTEYIIARSNPIILKRLKLPNCEDLAAFESPEAANCLRIGIPMAEPINKNHKCYNSSGSDYRGTVSVTKSGRQCQPWNSQYPHSHTYLAVRYPELNGGHSYCRNPGNNHEAPWCFTLDETVRMELCDIPICDHKDKSGGSNMEIMYILVPSVAIPLAIALLFFFICTCRNNQKSSRPPAPRQPKPVRGQNVEMSMLTTAYKPKSKAKELPLSAVRFMEELGECTLGMEQTQLVAIKTLKDLSSAQYWGEFQQEAAVLSELQHPNVVCLLGVVTQEQPVCMLFEFLPQGDLHEFLIMRSPHSDVGCSSDEDGTVKSSLDHSDFLHMAVQVGREFIFYIHKDLAARNVLVGEQLHVKISAPGSSREIYSSDYYLIQPKTLLPIRWMPPELRSAALLRLLQPGGDGDGEEERQLLPCPEDCPQRFYCLMTECWQEGPARRPRFKDIHARLRAWEGHSSHASSSTPSGGGGNATTQTTSLSASPVSNLSNPRYATAAGYLYPAQAMPPPGQMAPIPAWTQMAVQQTHQRFIPVNGYPIPPGYAAFPAHFVPPAPPARVIQHHLPPPKSRSPSSASGSTSTGHVSGVPSTTGSNHDANTPLLSHCIMPNSGGHTLMYNDSVITADL</sequence>
<dbReference type="FunFam" id="1.10.2000.10:FF:000002">
    <property type="entry name" value="Inactive tyrosine-protein kinase transmembrane receptor ROR1"/>
    <property type="match status" value="1"/>
</dbReference>
<feature type="compositionally biased region" description="Polar residues" evidence="15">
    <location>
        <begin position="668"/>
        <end position="682"/>
    </location>
</feature>
<dbReference type="InterPro" id="IPR013806">
    <property type="entry name" value="Kringle-like"/>
</dbReference>
<dbReference type="GO" id="GO:0004672">
    <property type="term" value="F:protein kinase activity"/>
    <property type="evidence" value="ECO:0007669"/>
    <property type="project" value="InterPro"/>
</dbReference>
<dbReference type="Gene3D" id="2.60.40.10">
    <property type="entry name" value="Immunoglobulins"/>
    <property type="match status" value="1"/>
</dbReference>
<dbReference type="FunFam" id="2.60.40.10:FF:000032">
    <property type="entry name" value="palladin isoform X1"/>
    <property type="match status" value="1"/>
</dbReference>
<dbReference type="PROSITE" id="PS00109">
    <property type="entry name" value="PROTEIN_KINASE_TYR"/>
    <property type="match status" value="1"/>
</dbReference>
<keyword evidence="13" id="KW-0393">Immunoglobulin domain</keyword>
<reference evidence="21" key="3">
    <citation type="submission" date="2025-09" db="UniProtKB">
        <authorList>
            <consortium name="Ensembl"/>
        </authorList>
    </citation>
    <scope>IDENTIFICATION</scope>
</reference>
<feature type="domain" description="Ig-like" evidence="20">
    <location>
        <begin position="1"/>
        <end position="78"/>
    </location>
</feature>
<dbReference type="InterPro" id="IPR011009">
    <property type="entry name" value="Kinase-like_dom_sf"/>
</dbReference>
<dbReference type="PANTHER" id="PTHR24416:SF134">
    <property type="entry name" value="INACTIVE TYROSINE-PROTEIN KINASE TRANSMEMBRANE RECEPTOR ROR1"/>
    <property type="match status" value="1"/>
</dbReference>
<evidence type="ECO:0000256" key="7">
    <source>
        <dbReference type="ARBA" id="ARBA00022840"/>
    </source>
</evidence>
<name>A0A8C5GRK9_GOUWI</name>
<dbReference type="FunFam" id="2.40.20.10:FF:000003">
    <property type="entry name" value="Inactive tyrosine-protein kinase transmembrane receptor ROR1"/>
    <property type="match status" value="1"/>
</dbReference>
<keyword evidence="7" id="KW-0067">ATP-binding</keyword>
<feature type="domain" description="Kringle" evidence="19">
    <location>
        <begin position="251"/>
        <end position="330"/>
    </location>
</feature>
<evidence type="ECO:0000256" key="1">
    <source>
        <dbReference type="ARBA" id="ARBA00004251"/>
    </source>
</evidence>
<evidence type="ECO:0000256" key="15">
    <source>
        <dbReference type="SAM" id="MobiDB-lite"/>
    </source>
</evidence>
<dbReference type="Pfam" id="PF00051">
    <property type="entry name" value="Kringle"/>
    <property type="match status" value="1"/>
</dbReference>
<evidence type="ECO:0000256" key="6">
    <source>
        <dbReference type="ARBA" id="ARBA00022741"/>
    </source>
</evidence>
<reference evidence="21" key="2">
    <citation type="submission" date="2025-08" db="UniProtKB">
        <authorList>
            <consortium name="Ensembl"/>
        </authorList>
    </citation>
    <scope>IDENTIFICATION</scope>
</reference>
<keyword evidence="9 16" id="KW-0472">Membrane</keyword>
<dbReference type="InterPro" id="IPR020067">
    <property type="entry name" value="Frizzled_dom"/>
</dbReference>
<dbReference type="CDD" id="cd00108">
    <property type="entry name" value="KR"/>
    <property type="match status" value="1"/>
</dbReference>
<dbReference type="InterPro" id="IPR013783">
    <property type="entry name" value="Ig-like_fold"/>
</dbReference>
<keyword evidence="12" id="KW-0325">Glycoprotein</keyword>
<feature type="compositionally biased region" description="Low complexity" evidence="15">
    <location>
        <begin position="764"/>
        <end position="787"/>
    </location>
</feature>
<dbReference type="Proteomes" id="UP000694680">
    <property type="component" value="Chromosome 4"/>
</dbReference>
<dbReference type="Pfam" id="PF01392">
    <property type="entry name" value="Fz"/>
    <property type="match status" value="1"/>
</dbReference>
<keyword evidence="5 16" id="KW-0812">Transmembrane</keyword>
<feature type="region of interest" description="Disordered" evidence="15">
    <location>
        <begin position="750"/>
        <end position="790"/>
    </location>
</feature>
<dbReference type="InterPro" id="IPR036179">
    <property type="entry name" value="Ig-like_dom_sf"/>
</dbReference>